<evidence type="ECO:0000313" key="2">
    <source>
        <dbReference type="EMBL" id="USS41293.1"/>
    </source>
</evidence>
<dbReference type="GO" id="GO:0004177">
    <property type="term" value="F:aminopeptidase activity"/>
    <property type="evidence" value="ECO:0007669"/>
    <property type="project" value="UniProtKB-KW"/>
</dbReference>
<evidence type="ECO:0000259" key="1">
    <source>
        <dbReference type="Pfam" id="PF01433"/>
    </source>
</evidence>
<keyword evidence="2" id="KW-0378">Hydrolase</keyword>
<accession>A0A9E7MYK3</accession>
<evidence type="ECO:0000313" key="3">
    <source>
        <dbReference type="Proteomes" id="UP001055732"/>
    </source>
</evidence>
<dbReference type="Pfam" id="PF01433">
    <property type="entry name" value="Peptidase_M1"/>
    <property type="match status" value="1"/>
</dbReference>
<gene>
    <name evidence="2" type="ORF">NF865_03630</name>
</gene>
<feature type="domain" description="Peptidase M1 membrane alanine aminopeptidase" evidence="1">
    <location>
        <begin position="296"/>
        <end position="490"/>
    </location>
</feature>
<dbReference type="SUPFAM" id="SSF55486">
    <property type="entry name" value="Metalloproteases ('zincins'), catalytic domain"/>
    <property type="match status" value="1"/>
</dbReference>
<dbReference type="GO" id="GO:0008237">
    <property type="term" value="F:metallopeptidase activity"/>
    <property type="evidence" value="ECO:0007669"/>
    <property type="project" value="InterPro"/>
</dbReference>
<reference evidence="2" key="1">
    <citation type="journal article" date="1998" name="Int. J. Syst. Bacteriol. 48 Pt">
        <title>Thermococcus guaymasensis sp. nov. and Thermococcus aggregans sp. nov., two novel thermophilic archaea isolated from the Guaymas Basin hydrothermal vent site.</title>
        <authorList>
            <person name="Canganella F."/>
            <person name="Jones W.J."/>
            <person name="Gambacorta A."/>
            <person name="Antranikian G."/>
        </authorList>
    </citation>
    <scope>NUCLEOTIDE SEQUENCE</scope>
    <source>
        <strain evidence="2">TY</strain>
    </source>
</reference>
<proteinExistence type="predicted"/>
<dbReference type="Gene3D" id="1.10.390.10">
    <property type="entry name" value="Neutral Protease Domain 2"/>
    <property type="match status" value="1"/>
</dbReference>
<dbReference type="GO" id="GO:0008270">
    <property type="term" value="F:zinc ion binding"/>
    <property type="evidence" value="ECO:0007669"/>
    <property type="project" value="InterPro"/>
</dbReference>
<sequence length="523" mass="60191">MSKRKMLFAVLVLLILFVGWIAWDTSPAMEKHNIPKAENLELRILYPEKPSAKVSYGSVITEVFRDLSANYTYHPYTVVGNLSALITPDLVKIKWSFLIMNRSQENTTIYILSPNFGNLSLVIKDQPVNLSKLSHYSLPYYEAKILFLNVSYPKDKPIQGVIEYETRTNLLLAYLLPLSRQFLGGFYFPQNYPHVIYFSQNFVFPISPVGILGLYSNGTLLVTFHSKYEVRSEYPLKVEYVNDKTTLRLDISKLRGSVYIYERGFFQEAEFTMNNTKVKVYAPKNTMLGFRELSNVTMEMIKSYTELLKIVPYSEINVIFYPDLPYGNGEEFEDFEERGVAIVGIQGSVGVADFLSTLGHEVAHVWFGSYTHLGKIEESLATYMTISLEDSTRLDSIEGDILTYFPIYGKPLAKSYEEGISNPDVRNSVRYYGGAFIFRSLQFVLGNEAFFNGLRELLRGCHGEECNLTDVQNVFEKVSGQDLDWFFKEWFYTPKVPDYEVRNLSVTQRDDKYFLTFEIVDVL</sequence>
<dbReference type="RefSeq" id="WP_253305234.1">
    <property type="nucleotide sequence ID" value="NZ_CP099582.1"/>
</dbReference>
<dbReference type="InterPro" id="IPR027268">
    <property type="entry name" value="Peptidase_M4/M1_CTD_sf"/>
</dbReference>
<keyword evidence="3" id="KW-1185">Reference proteome</keyword>
<name>A0A9E7MYK3_THEAG</name>
<protein>
    <submittedName>
        <fullName evidence="2">Aminopeptidase</fullName>
    </submittedName>
</protein>
<dbReference type="Proteomes" id="UP001055732">
    <property type="component" value="Chromosome"/>
</dbReference>
<reference evidence="2" key="2">
    <citation type="submission" date="2022-06" db="EMBL/GenBank/DDBJ databases">
        <authorList>
            <person name="Park Y.-J."/>
        </authorList>
    </citation>
    <scope>NUCLEOTIDE SEQUENCE</scope>
    <source>
        <strain evidence="2">TY</strain>
    </source>
</reference>
<dbReference type="KEGG" id="tagg:NF865_03630"/>
<dbReference type="InterPro" id="IPR014782">
    <property type="entry name" value="Peptidase_M1_dom"/>
</dbReference>
<keyword evidence="2" id="KW-0645">Protease</keyword>
<keyword evidence="2" id="KW-0031">Aminopeptidase</keyword>
<dbReference type="AlphaFoldDB" id="A0A9E7MYK3"/>
<dbReference type="EMBL" id="CP099582">
    <property type="protein sequence ID" value="USS41293.1"/>
    <property type="molecule type" value="Genomic_DNA"/>
</dbReference>
<organism evidence="2 3">
    <name type="scientific">Thermococcus aggregans</name>
    <dbReference type="NCBI Taxonomy" id="110163"/>
    <lineage>
        <taxon>Archaea</taxon>
        <taxon>Methanobacteriati</taxon>
        <taxon>Methanobacteriota</taxon>
        <taxon>Thermococci</taxon>
        <taxon>Thermococcales</taxon>
        <taxon>Thermococcaceae</taxon>
        <taxon>Thermococcus</taxon>
    </lineage>
</organism>